<dbReference type="InterPro" id="IPR001119">
    <property type="entry name" value="SLH_dom"/>
</dbReference>
<comment type="caution">
    <text evidence="4">The sequence shown here is derived from an EMBL/GenBank/DDBJ whole genome shotgun (WGS) entry which is preliminary data.</text>
</comment>
<evidence type="ECO:0000256" key="1">
    <source>
        <dbReference type="SAM" id="Coils"/>
    </source>
</evidence>
<feature type="domain" description="SLH" evidence="3">
    <location>
        <begin position="1711"/>
        <end position="1774"/>
    </location>
</feature>
<dbReference type="Proteomes" id="UP001168883">
    <property type="component" value="Unassembled WGS sequence"/>
</dbReference>
<dbReference type="InterPro" id="IPR013783">
    <property type="entry name" value="Ig-like_fold"/>
</dbReference>
<feature type="domain" description="SLH" evidence="3">
    <location>
        <begin position="1782"/>
        <end position="1842"/>
    </location>
</feature>
<dbReference type="PANTHER" id="PTHR43308:SF5">
    <property type="entry name" value="S-LAYER PROTEIN _ PEPTIDOGLYCAN ENDO-BETA-N-ACETYLGLUCOSAMINIDASE"/>
    <property type="match status" value="1"/>
</dbReference>
<gene>
    <name evidence="4" type="ORF">Q3C12_16360</name>
</gene>
<feature type="compositionally biased region" description="Polar residues" evidence="2">
    <location>
        <begin position="1440"/>
        <end position="1451"/>
    </location>
</feature>
<dbReference type="PROSITE" id="PS51272">
    <property type="entry name" value="SLH"/>
    <property type="match status" value="3"/>
</dbReference>
<dbReference type="Pfam" id="PF00395">
    <property type="entry name" value="SLH"/>
    <property type="match status" value="3"/>
</dbReference>
<dbReference type="PANTHER" id="PTHR43308">
    <property type="entry name" value="OUTER MEMBRANE PROTEIN ALPHA-RELATED"/>
    <property type="match status" value="1"/>
</dbReference>
<dbReference type="InterPro" id="IPR058515">
    <property type="entry name" value="DUF8202"/>
</dbReference>
<dbReference type="InterPro" id="IPR051465">
    <property type="entry name" value="Cell_Envelope_Struct_Comp"/>
</dbReference>
<dbReference type="Pfam" id="PF07554">
    <property type="entry name" value="FIVAR"/>
    <property type="match status" value="5"/>
</dbReference>
<keyword evidence="1" id="KW-0175">Coiled coil</keyword>
<name>A0ABT8VC93_9BACL</name>
<dbReference type="Pfam" id="PF12733">
    <property type="entry name" value="Cadherin-like"/>
    <property type="match status" value="2"/>
</dbReference>
<evidence type="ECO:0000313" key="4">
    <source>
        <dbReference type="EMBL" id="MDO3678588.1"/>
    </source>
</evidence>
<dbReference type="Gene3D" id="2.60.40.10">
    <property type="entry name" value="Immunoglobulins"/>
    <property type="match status" value="1"/>
</dbReference>
<reference evidence="4" key="1">
    <citation type="submission" date="2023-07" db="EMBL/GenBank/DDBJ databases">
        <authorList>
            <person name="Aktuganov G."/>
            <person name="Boyko T."/>
            <person name="Delegan Y."/>
            <person name="Galimzianova N."/>
            <person name="Gilvanova E."/>
            <person name="Korobov V."/>
            <person name="Kuzmina L."/>
            <person name="Melentiev A."/>
            <person name="Milman P."/>
            <person name="Ryabova A."/>
            <person name="Stupak E."/>
            <person name="Yasakov T."/>
            <person name="Zharikova N."/>
            <person name="Zhurenko E."/>
        </authorList>
    </citation>
    <scope>NUCLEOTIDE SEQUENCE</scope>
    <source>
        <strain evidence="4">IB-739</strain>
    </source>
</reference>
<feature type="coiled-coil region" evidence="1">
    <location>
        <begin position="908"/>
        <end position="935"/>
    </location>
</feature>
<feature type="domain" description="SLH" evidence="3">
    <location>
        <begin position="1650"/>
        <end position="1710"/>
    </location>
</feature>
<evidence type="ECO:0000256" key="2">
    <source>
        <dbReference type="SAM" id="MobiDB-lite"/>
    </source>
</evidence>
<dbReference type="RefSeq" id="WP_302878971.1">
    <property type="nucleotide sequence ID" value="NZ_JAUMKJ010000018.1"/>
</dbReference>
<organism evidence="4 5">
    <name type="scientific">Paenibacillus ehimensis</name>
    <dbReference type="NCBI Taxonomy" id="79264"/>
    <lineage>
        <taxon>Bacteria</taxon>
        <taxon>Bacillati</taxon>
        <taxon>Bacillota</taxon>
        <taxon>Bacilli</taxon>
        <taxon>Bacillales</taxon>
        <taxon>Paenibacillaceae</taxon>
        <taxon>Paenibacillus</taxon>
    </lineage>
</organism>
<evidence type="ECO:0000313" key="5">
    <source>
        <dbReference type="Proteomes" id="UP001168883"/>
    </source>
</evidence>
<dbReference type="Pfam" id="PF26628">
    <property type="entry name" value="DUF8202"/>
    <property type="match status" value="2"/>
</dbReference>
<feature type="region of interest" description="Disordered" evidence="2">
    <location>
        <begin position="1432"/>
        <end position="1451"/>
    </location>
</feature>
<accession>A0ABT8VC93</accession>
<proteinExistence type="predicted"/>
<dbReference type="EMBL" id="JAUMKJ010000018">
    <property type="protein sequence ID" value="MDO3678588.1"/>
    <property type="molecule type" value="Genomic_DNA"/>
</dbReference>
<keyword evidence="5" id="KW-1185">Reference proteome</keyword>
<protein>
    <submittedName>
        <fullName evidence="4">Cadherin-like beta sandwich domain-containing protein</fullName>
    </submittedName>
</protein>
<dbReference type="Gene3D" id="1.20.1270.70">
    <property type="entry name" value="Designed single chain three-helix bundle"/>
    <property type="match status" value="5"/>
</dbReference>
<dbReference type="InterPro" id="IPR025883">
    <property type="entry name" value="Cadherin-like_domain"/>
</dbReference>
<sequence length="1842" mass="195763">MFLRNQFYWRKRMALLLIVALVFGSFSGGIVPLKADAAPGNVLPSWADKAVLWLKADAGVTPATSDPASTLTGWEDQTGTVGFQVYGTPGYRAGGVNFNPVVTFSNKDALNGYLSGKQKVNYADGYAVFKGSGTVVGSVYNLSNYGAAVFGSQDNKLYVGNGTNYTYYQYSFNTGISKASHHLAGYDISTGSKKSKADVSVNGKSGEASLNNGSYPVPASLEFAPMIGGTSSGWANYDGEIAEVILFSESTAANRSKIESYLALKYGITLNGGQSDYVDSAGSPFWSKEANVGYGNRITGIGKDSGSGLEQKQSKSQDNGALVTIAAGTEILASNKEFASGSIVNDTSFLMFGDNNGAATYSKDVDNSNLKRMERVFKFAKTNWADREITLQLDGIGTKPTYLVISDNSGFTGTTAAFPLDATGKVTINSDALKDGSYFTFAEGERITNAPGGVSGASLWLKADKDAAAAGGQLTGWIDQTNTNQFTIVGTPEYKTGAVNFNPAVTFENTAKASQNPNEVLIGSKEIRFKEGYAVFKQRAGTVVGSAAPRPGGYGAGLFAGWSNKLWIGNGALVTYHGFPFRDASRYHLTGFDLANSGDSQGRLDGAPQPMTRNKTFNEITFTPVIGGTFGGGSTNNWDHYKGDVAEVVLFPASKTELEKQRVESYLALKYGLTLNKGKTDYVTSNGSDKIWTASSNAGYGNRITGIGRDNGSNLLQKQSKSQEEGALVTIALGNEIKATNAENTNSVADLSFFAFSDNGGTIKYDDVIKENQQTQQHDLKLMKREFKVEKTNWQDADITLKLDTAADNPAVRYYLVIRDAAGTTTELIPLNTAGEATIDSSKLANGSLFSFAKVNKDKLQVNISGVQGLTKESYTPESWTALQNALTSAAAVLANPNATQEEVDAALAALEAARQGLESTYAKLQAKADEIKGELDLGSLKEGDYTAESWGQLTTALSETNALLKKTPSATPSELGQTLSKLEMARKTLVDLSQLRDKEAEITAEKLPADGYTQASWQALQDALTNARNVLAKTNATQAEVDAAKDALIAARAALEAVGKDVLQAKVDNINSEGLAEANFTPESWAALQQALANAAAVLNDPNATQAEVDAALAALEAARAGLVPVDAGVNKAALQAKADEIHSEGLVEANFTPESWQALQKALAEAKAVLSNPNATQAEVDAALAALVAARNQLNRSDAVLGKLDVVDSKNGNPIALSPVFDGNKSLNYEAVVSNAVYGVGIAPQALNPNSKITVTLNGQEVNAAAWDNLPLKEGRNVIQVEVTDPNGKKNSYMIEILRVSSKLASLTPSTGSLNPAFDPDKEAYTMSVPNSVYQLGWTPVALDPNAIIEISVNGGAFTALTNGKASPDYALNVGANTIVVKVTDRNGEVKQYTITVTRASDSTTSSGNGGGSYWGGGVASNPAGIETSVNGKDASFATGTTEQSDGRTRTTIQVDAGKLNDLLSQGQGQKLAIRIPKEGDVRVDGLTAEMVKRLADTGSSLEISSLLAIYPVPGKQLDLDAIAKQWNHAALGDIAVHVDIKRSSAAQIESARSKATAEGYELLVDPVDLDLTFTREGRTVRAGQLSGYAAKYIALPEGIDPNRITTGVIVNPDGTVFHVPTVVTKMNNRYFALINDLRSHGTYSVIWNPQDFDDVKNHWARAEVNNIAARLDLAGTGNNTWSPDRSVNRSEFAAIVVSGLGLMRQDAPQSTFHDVSSSAWHHHAVTIANEFGIVLGYEDSSFRPEQQITREQGIAMIARAYRVIDPQKTIAPGEQDSQLSSFGDAKYVSSWAKEAVAMMVAAGIVEGKDGQLLKPQDSMTRAETAALIQRLLRTTHLID</sequence>
<evidence type="ECO:0000259" key="3">
    <source>
        <dbReference type="PROSITE" id="PS51272"/>
    </source>
</evidence>